<reference evidence="6 7" key="1">
    <citation type="journal article" date="2010" name="Nat. Biotechnol.">
        <title>Genome sequence of the model mushroom Schizophyllum commune.</title>
        <authorList>
            <person name="Ohm R.A."/>
            <person name="de Jong J.F."/>
            <person name="Lugones L.G."/>
            <person name="Aerts A."/>
            <person name="Kothe E."/>
            <person name="Stajich J.E."/>
            <person name="de Vries R.P."/>
            <person name="Record E."/>
            <person name="Levasseur A."/>
            <person name="Baker S.E."/>
            <person name="Bartholomew K.A."/>
            <person name="Coutinho P.M."/>
            <person name="Erdmann S."/>
            <person name="Fowler T.J."/>
            <person name="Gathman A.C."/>
            <person name="Lombard V."/>
            <person name="Henrissat B."/>
            <person name="Knabe N."/>
            <person name="Kuees U."/>
            <person name="Lilly W.W."/>
            <person name="Lindquist E."/>
            <person name="Lucas S."/>
            <person name="Magnuson J.K."/>
            <person name="Piumi F."/>
            <person name="Raudaskoski M."/>
            <person name="Salamov A."/>
            <person name="Schmutz J."/>
            <person name="Schwarze F.W.M.R."/>
            <person name="vanKuyk P.A."/>
            <person name="Horton J.S."/>
            <person name="Grigoriev I.V."/>
            <person name="Woesten H.A.B."/>
        </authorList>
    </citation>
    <scope>NUCLEOTIDE SEQUENCE [LARGE SCALE GENOMIC DNA]</scope>
    <source>
        <strain evidence="7">H4-8 / FGSC 9210</strain>
    </source>
</reference>
<dbReference type="eggNOG" id="ENOG502S7VN">
    <property type="taxonomic scope" value="Eukaryota"/>
</dbReference>
<dbReference type="AlphaFoldDB" id="D8QM32"/>
<keyword evidence="1" id="KW-0147">Chitin-binding</keyword>
<dbReference type="OrthoDB" id="5985073at2759"/>
<dbReference type="Pfam" id="PF01476">
    <property type="entry name" value="LysM"/>
    <property type="match status" value="2"/>
</dbReference>
<dbReference type="OMA" id="ADCSRTY"/>
<accession>D8QM32</accession>
<dbReference type="RefSeq" id="XP_003026115.1">
    <property type="nucleotide sequence ID" value="XM_003026069.1"/>
</dbReference>
<dbReference type="InterPro" id="IPR018392">
    <property type="entry name" value="LysM"/>
</dbReference>
<evidence type="ECO:0000256" key="3">
    <source>
        <dbReference type="SAM" id="MobiDB-lite"/>
    </source>
</evidence>
<dbReference type="STRING" id="578458.D8QM32"/>
<dbReference type="InterPro" id="IPR052210">
    <property type="entry name" value="LysM1-like"/>
</dbReference>
<dbReference type="HOGENOM" id="CLU_010591_6_0_1"/>
<dbReference type="InParanoid" id="D8QM32"/>
<evidence type="ECO:0000256" key="1">
    <source>
        <dbReference type="ARBA" id="ARBA00022669"/>
    </source>
</evidence>
<evidence type="ECO:0000256" key="2">
    <source>
        <dbReference type="ARBA" id="ARBA00023026"/>
    </source>
</evidence>
<evidence type="ECO:0000256" key="4">
    <source>
        <dbReference type="SAM" id="SignalP"/>
    </source>
</evidence>
<organism evidence="7">
    <name type="scientific">Schizophyllum commune (strain H4-8 / FGSC 9210)</name>
    <name type="common">Split gill fungus</name>
    <dbReference type="NCBI Taxonomy" id="578458"/>
    <lineage>
        <taxon>Eukaryota</taxon>
        <taxon>Fungi</taxon>
        <taxon>Dikarya</taxon>
        <taxon>Basidiomycota</taxon>
        <taxon>Agaricomycotina</taxon>
        <taxon>Agaricomycetes</taxon>
        <taxon>Agaricomycetidae</taxon>
        <taxon>Agaricales</taxon>
        <taxon>Schizophyllaceae</taxon>
        <taxon>Schizophyllum</taxon>
    </lineage>
</organism>
<dbReference type="VEuPathDB" id="FungiDB:SCHCODRAFT_02100685"/>
<gene>
    <name evidence="6" type="ORF">SCHCODRAFT_86334</name>
</gene>
<feature type="region of interest" description="Disordered" evidence="3">
    <location>
        <begin position="153"/>
        <end position="213"/>
    </location>
</feature>
<dbReference type="GeneID" id="9588620"/>
<feature type="domain" description="LysM" evidence="5">
    <location>
        <begin position="27"/>
        <end position="74"/>
    </location>
</feature>
<keyword evidence="7" id="KW-1185">Reference proteome</keyword>
<evidence type="ECO:0000313" key="7">
    <source>
        <dbReference type="Proteomes" id="UP000007431"/>
    </source>
</evidence>
<proteinExistence type="predicted"/>
<dbReference type="PANTHER" id="PTHR34997:SF1">
    <property type="entry name" value="PEPTIDOGLYCAN-BINDING LYSIN DOMAIN"/>
    <property type="match status" value="1"/>
</dbReference>
<evidence type="ECO:0000313" key="6">
    <source>
        <dbReference type="EMBL" id="EFI91212.1"/>
    </source>
</evidence>
<dbReference type="Proteomes" id="UP000007431">
    <property type="component" value="Unassembled WGS sequence"/>
</dbReference>
<sequence length="213" mass="22185">MFSKTLAAAAVVAPFFVRSALAGDCVRWATPEDGQTCDGLSAKHGVSTYQLAIINAGVINEDCTNLISGQSYCIGYDAEDCSDVWVVEAQQTCGDITGATGLNQTLLQENNPQIADDCSNLYVGEVLCVADHAVHPPANGDWIPAQTVPATATAAASATPTTTSEAAPTTEAPATTESPTTWSEAAPTSSAAEENDDGYDPNDESTWPYCDEL</sequence>
<name>D8QM32_SCHCM</name>
<feature type="signal peptide" evidence="4">
    <location>
        <begin position="1"/>
        <end position="22"/>
    </location>
</feature>
<dbReference type="GO" id="GO:0008061">
    <property type="term" value="F:chitin binding"/>
    <property type="evidence" value="ECO:0007669"/>
    <property type="project" value="UniProtKB-KW"/>
</dbReference>
<keyword evidence="2" id="KW-0843">Virulence</keyword>
<dbReference type="KEGG" id="scm:SCHCO_02100685"/>
<keyword evidence="4" id="KW-0732">Signal</keyword>
<feature type="chain" id="PRO_5003121051" description="LysM domain-containing protein" evidence="4">
    <location>
        <begin position="23"/>
        <end position="213"/>
    </location>
</feature>
<dbReference type="Gene3D" id="3.10.350.10">
    <property type="entry name" value="LysM domain"/>
    <property type="match status" value="2"/>
</dbReference>
<dbReference type="InterPro" id="IPR036779">
    <property type="entry name" value="LysM_dom_sf"/>
</dbReference>
<evidence type="ECO:0000259" key="5">
    <source>
        <dbReference type="PROSITE" id="PS51782"/>
    </source>
</evidence>
<dbReference type="EMBL" id="GL377319">
    <property type="protein sequence ID" value="EFI91212.1"/>
    <property type="molecule type" value="Genomic_DNA"/>
</dbReference>
<feature type="compositionally biased region" description="Acidic residues" evidence="3">
    <location>
        <begin position="193"/>
        <end position="203"/>
    </location>
</feature>
<protein>
    <recommendedName>
        <fullName evidence="5">LysM domain-containing protein</fullName>
    </recommendedName>
</protein>
<dbReference type="PANTHER" id="PTHR34997">
    <property type="entry name" value="AM15"/>
    <property type="match status" value="1"/>
</dbReference>
<dbReference type="PROSITE" id="PS51782">
    <property type="entry name" value="LYSM"/>
    <property type="match status" value="1"/>
</dbReference>
<feature type="compositionally biased region" description="Low complexity" evidence="3">
    <location>
        <begin position="153"/>
        <end position="192"/>
    </location>
</feature>